<accession>G0W7Z7</accession>
<keyword evidence="3" id="KW-1185">Reference proteome</keyword>
<dbReference type="OrthoDB" id="28413at2759"/>
<dbReference type="RefSeq" id="XP_003669151.1">
    <property type="nucleotide sequence ID" value="XM_003669103.1"/>
</dbReference>
<evidence type="ECO:0000313" key="3">
    <source>
        <dbReference type="Proteomes" id="UP000000689"/>
    </source>
</evidence>
<reference evidence="2 3" key="1">
    <citation type="journal article" date="2011" name="Proc. Natl. Acad. Sci. U.S.A.">
        <title>Evolutionary erosion of yeast sex chromosomes by mating-type switching accidents.</title>
        <authorList>
            <person name="Gordon J.L."/>
            <person name="Armisen D."/>
            <person name="Proux-Wera E."/>
            <person name="Oheigeartaigh S.S."/>
            <person name="Byrne K.P."/>
            <person name="Wolfe K.H."/>
        </authorList>
    </citation>
    <scope>NUCLEOTIDE SEQUENCE [LARGE SCALE GENOMIC DNA]</scope>
    <source>
        <strain evidence="3">ATCC 10597 / BCRC 20456 / CBS 421 / NBRC 0211 / NRRL Y-12639</strain>
    </source>
</reference>
<sequence length="728" mass="83982">MTTESKQRTLIETLRFLQEKSEAAESSCVLTHDEASQCYQATYSSMPELQTNSEVLNDANNVLSTLIPMTSSYDLSKTVLTNPKFWSLFTYLIPTMDVQMFTTNFRLVFEVLLNPSFKNHETSLVMICKFMQTKRIILDTLVANLSSLPLETSSQLIIDTIICISLYLESLNALSKFDRHTAALVIPETCLHLVDCGWPNIVTALLLSKNRDVSQVIIERFIRNKRQLCDFMSAFKLSDYGKTTLSDRLFNAVNNVLPTINNWMYEFNENANEEYIDLLNLSFLQAYDIITFLENPSLSFKKSFSEQLLFGENPFPLYETLFRVSDELHTFFCRNDKNLKVNPHIPCLLLNKEAFIYALMDNQLKLWIDSGSKSKEDINSLLTLLPVILEKVNRILSSEKSPSSPQSHLTTAGSPSVSSTSLVAFSQSKSNLNKTLSIIQSLTYKTARQWQLDELKSTHYKKWARHMSGFDKLLSNQVVDYVTHQRLLQLQKGAWVYAENPLDSNIKVPKLYFLVVSDNHANLLIREFNTKQDELPIVEENKIWKNNEERSNIPIHSSYSSANRQENNPGKTTKMQDKDVPRRETIVIPLKHIVHFEKRELNRHISNDKIFEDEKSSKNLVNLVHTTLYTEAKLSDKNRKHIFKFYLDSKEAAYIWLDGLQLISSSKHKADISGETKKQIETLIDLRKNVQMIYLNIDDDLELSEVDTDDEEFDLETLKNLSTDFFYE</sequence>
<protein>
    <recommendedName>
        <fullName evidence="4">PH domain-containing protein</fullName>
    </recommendedName>
</protein>
<evidence type="ECO:0000313" key="2">
    <source>
        <dbReference type="EMBL" id="CCD23908.1"/>
    </source>
</evidence>
<dbReference type="GO" id="GO:0035556">
    <property type="term" value="P:intracellular signal transduction"/>
    <property type="evidence" value="ECO:0007669"/>
    <property type="project" value="EnsemblFungi"/>
</dbReference>
<dbReference type="Proteomes" id="UP000000689">
    <property type="component" value="Chromosome 3"/>
</dbReference>
<proteinExistence type="predicted"/>
<dbReference type="KEGG" id="ndi:NDAI_0C02480"/>
<dbReference type="HOGENOM" id="CLU_425916_0_0_1"/>
<organism evidence="2 3">
    <name type="scientific">Naumovozyma dairenensis (strain ATCC 10597 / BCRC 20456 / CBS 421 / NBRC 0211 / NRRL Y-12639)</name>
    <name type="common">Saccharomyces dairenensis</name>
    <dbReference type="NCBI Taxonomy" id="1071378"/>
    <lineage>
        <taxon>Eukaryota</taxon>
        <taxon>Fungi</taxon>
        <taxon>Dikarya</taxon>
        <taxon>Ascomycota</taxon>
        <taxon>Saccharomycotina</taxon>
        <taxon>Saccharomycetes</taxon>
        <taxon>Saccharomycetales</taxon>
        <taxon>Saccharomycetaceae</taxon>
        <taxon>Naumovozyma</taxon>
    </lineage>
</organism>
<evidence type="ECO:0008006" key="4">
    <source>
        <dbReference type="Google" id="ProtNLM"/>
    </source>
</evidence>
<dbReference type="OMA" id="CYHTLIS"/>
<dbReference type="GO" id="GO:0005739">
    <property type="term" value="C:mitochondrion"/>
    <property type="evidence" value="ECO:0007669"/>
    <property type="project" value="EnsemblFungi"/>
</dbReference>
<dbReference type="STRING" id="1071378.G0W7Z7"/>
<dbReference type="GO" id="GO:0000422">
    <property type="term" value="P:autophagy of mitochondrion"/>
    <property type="evidence" value="ECO:0007669"/>
    <property type="project" value="EnsemblFungi"/>
</dbReference>
<name>G0W7Z7_NAUDC</name>
<dbReference type="EMBL" id="HE580269">
    <property type="protein sequence ID" value="CCD23908.1"/>
    <property type="molecule type" value="Genomic_DNA"/>
</dbReference>
<evidence type="ECO:0000256" key="1">
    <source>
        <dbReference type="SAM" id="MobiDB-lite"/>
    </source>
</evidence>
<dbReference type="GeneID" id="11496662"/>
<feature type="region of interest" description="Disordered" evidence="1">
    <location>
        <begin position="554"/>
        <end position="579"/>
    </location>
</feature>
<feature type="compositionally biased region" description="Polar residues" evidence="1">
    <location>
        <begin position="408"/>
        <end position="417"/>
    </location>
</feature>
<feature type="compositionally biased region" description="Low complexity" evidence="1">
    <location>
        <begin position="398"/>
        <end position="407"/>
    </location>
</feature>
<gene>
    <name evidence="2" type="primary">NDAI0C02480</name>
    <name evidence="2" type="ordered locus">NDAI_0C02480</name>
</gene>
<dbReference type="AlphaFoldDB" id="G0W7Z7"/>
<dbReference type="eggNOG" id="ENOG502R0G6">
    <property type="taxonomic scope" value="Eukaryota"/>
</dbReference>
<feature type="compositionally biased region" description="Polar residues" evidence="1">
    <location>
        <begin position="554"/>
        <end position="573"/>
    </location>
</feature>
<feature type="region of interest" description="Disordered" evidence="1">
    <location>
        <begin position="398"/>
        <end position="417"/>
    </location>
</feature>
<dbReference type="GO" id="GO:0005886">
    <property type="term" value="C:plasma membrane"/>
    <property type="evidence" value="ECO:0007669"/>
    <property type="project" value="EnsemblFungi"/>
</dbReference>